<gene>
    <name evidence="1" type="ORF">B296_00029802</name>
</gene>
<evidence type="ECO:0000313" key="1">
    <source>
        <dbReference type="EMBL" id="RRT76124.1"/>
    </source>
</evidence>
<accession>A0A427AIS5</accession>
<dbReference type="Proteomes" id="UP000287651">
    <property type="component" value="Unassembled WGS sequence"/>
</dbReference>
<name>A0A427AIS5_ENSVE</name>
<dbReference type="EMBL" id="AMZH03002286">
    <property type="protein sequence ID" value="RRT76124.1"/>
    <property type="molecule type" value="Genomic_DNA"/>
</dbReference>
<evidence type="ECO:0000313" key="2">
    <source>
        <dbReference type="Proteomes" id="UP000287651"/>
    </source>
</evidence>
<comment type="caution">
    <text evidence="1">The sequence shown here is derived from an EMBL/GenBank/DDBJ whole genome shotgun (WGS) entry which is preliminary data.</text>
</comment>
<organism evidence="1 2">
    <name type="scientific">Ensete ventricosum</name>
    <name type="common">Abyssinian banana</name>
    <name type="synonym">Musa ensete</name>
    <dbReference type="NCBI Taxonomy" id="4639"/>
    <lineage>
        <taxon>Eukaryota</taxon>
        <taxon>Viridiplantae</taxon>
        <taxon>Streptophyta</taxon>
        <taxon>Embryophyta</taxon>
        <taxon>Tracheophyta</taxon>
        <taxon>Spermatophyta</taxon>
        <taxon>Magnoliopsida</taxon>
        <taxon>Liliopsida</taxon>
        <taxon>Zingiberales</taxon>
        <taxon>Musaceae</taxon>
        <taxon>Ensete</taxon>
    </lineage>
</organism>
<protein>
    <submittedName>
        <fullName evidence="1">Uncharacterized protein</fullName>
    </submittedName>
</protein>
<dbReference type="AlphaFoldDB" id="A0A427AIS5"/>
<reference evidence="1 2" key="1">
    <citation type="journal article" date="2014" name="Agronomy (Basel)">
        <title>A Draft Genome Sequence for Ensete ventricosum, the Drought-Tolerant Tree Against Hunger.</title>
        <authorList>
            <person name="Harrison J."/>
            <person name="Moore K.A."/>
            <person name="Paszkiewicz K."/>
            <person name="Jones T."/>
            <person name="Grant M."/>
            <person name="Ambacheew D."/>
            <person name="Muzemil S."/>
            <person name="Studholme D.J."/>
        </authorList>
    </citation>
    <scope>NUCLEOTIDE SEQUENCE [LARGE SCALE GENOMIC DNA]</scope>
</reference>
<sequence length="112" mass="12737">MIIHRYNQELLGAPLQGMIRVAEELDYFSAHIRLREPDKSKDKVKLGKVSLYRIDETSVEPSISCSNGGRALVVKGVEEVKNVEANSKFQDKAEEQRSRNFIRPVSMGFSLR</sequence>
<proteinExistence type="predicted"/>